<dbReference type="Proteomes" id="UP000197269">
    <property type="component" value="Unassembled WGS sequence"/>
</dbReference>
<dbReference type="PANTHER" id="PTHR39173">
    <property type="entry name" value="ACETYLTRANSFERASE"/>
    <property type="match status" value="1"/>
</dbReference>
<dbReference type="SUPFAM" id="SSF55729">
    <property type="entry name" value="Acyl-CoA N-acyltransferases (Nat)"/>
    <property type="match status" value="1"/>
</dbReference>
<dbReference type="AlphaFoldDB" id="A0A246DSM4"/>
<evidence type="ECO:0000313" key="2">
    <source>
        <dbReference type="EMBL" id="OWO93369.1"/>
    </source>
</evidence>
<dbReference type="GO" id="GO:0016747">
    <property type="term" value="F:acyltransferase activity, transferring groups other than amino-acyl groups"/>
    <property type="evidence" value="ECO:0007669"/>
    <property type="project" value="InterPro"/>
</dbReference>
<gene>
    <name evidence="2" type="ORF">B5E41_18980</name>
</gene>
<dbReference type="Gene3D" id="3.40.630.30">
    <property type="match status" value="1"/>
</dbReference>
<comment type="caution">
    <text evidence="2">The sequence shown here is derived from an EMBL/GenBank/DDBJ whole genome shotgun (WGS) entry which is preliminary data.</text>
</comment>
<sequence length="201" mass="22272">MTSGDTETPSGCVALLAPDLENLSSFEAALAAGWSPDPRRAGDQAYIRGELERLRQDKSKFLDDLSPGDRQRTVSGSPLTVLLFWIWDGEFCGSINLRFHQGTEELPPEVSGHVGYSVVPWKQRSGRATAALGLLLDVAAKQGLTRLVVLCDEDNDASRRVIERNGGQFFMRGPHPSDRPERTKLYFWLHPGPPPEKTSER</sequence>
<evidence type="ECO:0000313" key="3">
    <source>
        <dbReference type="Proteomes" id="UP000197269"/>
    </source>
</evidence>
<proteinExistence type="predicted"/>
<accession>A0A246DSM4</accession>
<dbReference type="InterPro" id="IPR000182">
    <property type="entry name" value="GNAT_dom"/>
</dbReference>
<dbReference type="RefSeq" id="WP_088395637.1">
    <property type="nucleotide sequence ID" value="NZ_MXPU01000012.1"/>
</dbReference>
<dbReference type="EMBL" id="MXPU01000012">
    <property type="protein sequence ID" value="OWO93369.1"/>
    <property type="molecule type" value="Genomic_DNA"/>
</dbReference>
<keyword evidence="2" id="KW-0808">Transferase</keyword>
<name>A0A246DSM4_9HYPH</name>
<dbReference type="PANTHER" id="PTHR39173:SF1">
    <property type="entry name" value="ACETYLTRANSFERASE"/>
    <property type="match status" value="1"/>
</dbReference>
<organism evidence="2 3">
    <name type="scientific">Rhizobium esperanzae</name>
    <dbReference type="NCBI Taxonomy" id="1967781"/>
    <lineage>
        <taxon>Bacteria</taxon>
        <taxon>Pseudomonadati</taxon>
        <taxon>Pseudomonadota</taxon>
        <taxon>Alphaproteobacteria</taxon>
        <taxon>Hyphomicrobiales</taxon>
        <taxon>Rhizobiaceae</taxon>
        <taxon>Rhizobium/Agrobacterium group</taxon>
        <taxon>Rhizobium</taxon>
    </lineage>
</organism>
<dbReference type="Pfam" id="PF13302">
    <property type="entry name" value="Acetyltransf_3"/>
    <property type="match status" value="1"/>
</dbReference>
<dbReference type="PROSITE" id="PS51186">
    <property type="entry name" value="GNAT"/>
    <property type="match status" value="1"/>
</dbReference>
<protein>
    <submittedName>
        <fullName evidence="2">GNAT family N-acetyltransferase</fullName>
    </submittedName>
</protein>
<dbReference type="InterPro" id="IPR016181">
    <property type="entry name" value="Acyl_CoA_acyltransferase"/>
</dbReference>
<evidence type="ECO:0000259" key="1">
    <source>
        <dbReference type="PROSITE" id="PS51186"/>
    </source>
</evidence>
<reference evidence="2 3" key="1">
    <citation type="submission" date="2017-03" db="EMBL/GenBank/DDBJ databases">
        <title>Genome of strain Rhizobium sp. CNPSo 668.</title>
        <authorList>
            <person name="Ribeiro R."/>
        </authorList>
    </citation>
    <scope>NUCLEOTIDE SEQUENCE [LARGE SCALE GENOMIC DNA]</scope>
    <source>
        <strain evidence="2 3">CNPSo 668</strain>
    </source>
</reference>
<feature type="domain" description="N-acetyltransferase" evidence="1">
    <location>
        <begin position="41"/>
        <end position="186"/>
    </location>
</feature>